<reference evidence="1 2" key="1">
    <citation type="submission" date="2019-03" db="EMBL/GenBank/DDBJ databases">
        <authorList>
            <person name="Nijsse B."/>
        </authorList>
    </citation>
    <scope>NUCLEOTIDE SEQUENCE [LARGE SCALE GENOMIC DNA]</scope>
    <source>
        <strain evidence="1">Desulfoluna butyratoxydans MSL71</strain>
    </source>
</reference>
<evidence type="ECO:0000313" key="2">
    <source>
        <dbReference type="Proteomes" id="UP000507962"/>
    </source>
</evidence>
<dbReference type="InterPro" id="IPR003607">
    <property type="entry name" value="HD/PDEase_dom"/>
</dbReference>
<name>A0A4U8YJD2_9BACT</name>
<dbReference type="SUPFAM" id="SSF109604">
    <property type="entry name" value="HD-domain/PDEase-like"/>
    <property type="match status" value="1"/>
</dbReference>
<protein>
    <submittedName>
        <fullName evidence="1">Hd/pdease domain</fullName>
    </submittedName>
</protein>
<dbReference type="EMBL" id="CAADHO010000001">
    <property type="protein sequence ID" value="VFQ43149.1"/>
    <property type="molecule type" value="Genomic_DNA"/>
</dbReference>
<proteinExistence type="predicted"/>
<dbReference type="InterPro" id="IPR052194">
    <property type="entry name" value="MESH1"/>
</dbReference>
<dbReference type="GO" id="GO:0008893">
    <property type="term" value="F:guanosine-3',5'-bis(diphosphate) 3'-diphosphatase activity"/>
    <property type="evidence" value="ECO:0007669"/>
    <property type="project" value="TreeGrafter"/>
</dbReference>
<keyword evidence="2" id="KW-1185">Reference proteome</keyword>
<dbReference type="Gene3D" id="1.10.3210.10">
    <property type="entry name" value="Hypothetical protein af1432"/>
    <property type="match status" value="1"/>
</dbReference>
<gene>
    <name evidence="1" type="ORF">MSL71_7770</name>
</gene>
<dbReference type="AlphaFoldDB" id="A0A4U8YJD2"/>
<accession>A0A4U8YJD2</accession>
<dbReference type="CDD" id="cd00077">
    <property type="entry name" value="HDc"/>
    <property type="match status" value="1"/>
</dbReference>
<evidence type="ECO:0000313" key="1">
    <source>
        <dbReference type="EMBL" id="VFQ43149.1"/>
    </source>
</evidence>
<organism evidence="1 2">
    <name type="scientific">Desulfoluna butyratoxydans</name>
    <dbReference type="NCBI Taxonomy" id="231438"/>
    <lineage>
        <taxon>Bacteria</taxon>
        <taxon>Pseudomonadati</taxon>
        <taxon>Thermodesulfobacteriota</taxon>
        <taxon>Desulfobacteria</taxon>
        <taxon>Desulfobacterales</taxon>
        <taxon>Desulfolunaceae</taxon>
        <taxon>Desulfoluna</taxon>
    </lineage>
</organism>
<sequence length="182" mass="20287">MTVWNQDLVLAAWNFASRAHNGQTMPGTEIAYINHVGTVSMEVMAAITDDPACTDNPDLAVLCALLHDTLEDTETSFDTVAECFGLEVARGVKALSKDKTLGSKQAQMADSLARIRQQPEEVWMVKLADRITNLQPPPAHWDREKIEAYRQEAEMILGSLGTANVTLAERLRLKIEHYLQYC</sequence>
<dbReference type="Proteomes" id="UP000507962">
    <property type="component" value="Unassembled WGS sequence"/>
</dbReference>
<dbReference type="Pfam" id="PF13328">
    <property type="entry name" value="HD_4"/>
    <property type="match status" value="1"/>
</dbReference>
<dbReference type="RefSeq" id="WP_180137332.1">
    <property type="nucleotide sequence ID" value="NZ_CAADHO010000001.1"/>
</dbReference>
<dbReference type="PANTHER" id="PTHR46246:SF1">
    <property type="entry name" value="GUANOSINE-3',5'-BIS(DIPHOSPHATE) 3'-PYROPHOSPHOHYDROLASE MESH1"/>
    <property type="match status" value="1"/>
</dbReference>
<dbReference type="PANTHER" id="PTHR46246">
    <property type="entry name" value="GUANOSINE-3',5'-BIS(DIPHOSPHATE) 3'-PYROPHOSPHOHYDROLASE MESH1"/>
    <property type="match status" value="1"/>
</dbReference>